<evidence type="ECO:0000256" key="8">
    <source>
        <dbReference type="ARBA" id="ARBA00022679"/>
    </source>
</evidence>
<dbReference type="PROSITE" id="PS50112">
    <property type="entry name" value="PAS"/>
    <property type="match status" value="7"/>
</dbReference>
<evidence type="ECO:0000256" key="16">
    <source>
        <dbReference type="PROSITE-ProRule" id="PRU00169"/>
    </source>
</evidence>
<reference evidence="24" key="1">
    <citation type="journal article" date="2015" name="PLoS Genet.">
        <title>Genome Sequence and Transcriptome Analyses of Chrysochromulina tobin: Metabolic Tools for Enhanced Algal Fitness in the Prominent Order Prymnesiales (Haptophyceae).</title>
        <authorList>
            <person name="Hovde B.T."/>
            <person name="Deodato C.R."/>
            <person name="Hunsperger H.M."/>
            <person name="Ryken S.A."/>
            <person name="Yost W."/>
            <person name="Jha R.K."/>
            <person name="Patterson J."/>
            <person name="Monnat R.J. Jr."/>
            <person name="Barlow S.B."/>
            <person name="Starkenburg S.R."/>
            <person name="Cattolico R.A."/>
        </authorList>
    </citation>
    <scope>NUCLEOTIDE SEQUENCE</scope>
    <source>
        <strain evidence="24">CCMP291</strain>
    </source>
</reference>
<feature type="domain" description="PAC" evidence="21">
    <location>
        <begin position="649"/>
        <end position="701"/>
    </location>
</feature>
<dbReference type="InterPro" id="IPR005467">
    <property type="entry name" value="His_kinase_dom"/>
</dbReference>
<name>A0A0M0JVF0_9EUKA</name>
<feature type="domain" description="PAS" evidence="20">
    <location>
        <begin position="67"/>
        <end position="138"/>
    </location>
</feature>
<dbReference type="PANTHER" id="PTHR43047:SF72">
    <property type="entry name" value="OSMOSENSING HISTIDINE PROTEIN KINASE SLN1"/>
    <property type="match status" value="1"/>
</dbReference>
<evidence type="ECO:0000256" key="7">
    <source>
        <dbReference type="ARBA" id="ARBA00022553"/>
    </source>
</evidence>
<feature type="compositionally biased region" description="Polar residues" evidence="17">
    <location>
        <begin position="1439"/>
        <end position="1448"/>
    </location>
</feature>
<dbReference type="GO" id="GO:0009584">
    <property type="term" value="P:detection of visible light"/>
    <property type="evidence" value="ECO:0007669"/>
    <property type="project" value="InterPro"/>
</dbReference>
<dbReference type="PROSITE" id="PS50113">
    <property type="entry name" value="PAC"/>
    <property type="match status" value="8"/>
</dbReference>
<keyword evidence="12" id="KW-1133">Transmembrane helix</keyword>
<keyword evidence="10" id="KW-0418">Kinase</keyword>
<dbReference type="InterPro" id="IPR035965">
    <property type="entry name" value="PAS-like_dom_sf"/>
</dbReference>
<evidence type="ECO:0000256" key="2">
    <source>
        <dbReference type="ARBA" id="ARBA00004429"/>
    </source>
</evidence>
<feature type="modified residue" description="Phosphohistidine" evidence="15">
    <location>
        <position position="2057"/>
    </location>
</feature>
<dbReference type="SMART" id="SM00091">
    <property type="entry name" value="PAS"/>
    <property type="match status" value="7"/>
</dbReference>
<dbReference type="SMART" id="SM00086">
    <property type="entry name" value="PAC"/>
    <property type="match status" value="8"/>
</dbReference>
<keyword evidence="9" id="KW-0812">Transmembrane</keyword>
<feature type="region of interest" description="Disordered" evidence="17">
    <location>
        <begin position="1411"/>
        <end position="1528"/>
    </location>
</feature>
<evidence type="ECO:0000313" key="24">
    <source>
        <dbReference type="Proteomes" id="UP000037460"/>
    </source>
</evidence>
<dbReference type="SUPFAM" id="SSF47226">
    <property type="entry name" value="Histidine-containing phosphotransfer domain, HPT domain"/>
    <property type="match status" value="3"/>
</dbReference>
<evidence type="ECO:0000313" key="23">
    <source>
        <dbReference type="EMBL" id="KOO30661.1"/>
    </source>
</evidence>
<dbReference type="SUPFAM" id="SSF47384">
    <property type="entry name" value="Homodimeric domain of signal transducing histidine kinase"/>
    <property type="match status" value="1"/>
</dbReference>
<dbReference type="SUPFAM" id="SSF52172">
    <property type="entry name" value="CheY-like"/>
    <property type="match status" value="1"/>
</dbReference>
<feature type="domain" description="HPt" evidence="22">
    <location>
        <begin position="2018"/>
        <end position="2117"/>
    </location>
</feature>
<dbReference type="PROSITE" id="PS50109">
    <property type="entry name" value="HIS_KIN"/>
    <property type="match status" value="1"/>
</dbReference>
<protein>
    <recommendedName>
        <fullName evidence="4">histidine kinase</fullName>
        <ecNumber evidence="4">2.7.13.3</ecNumber>
    </recommendedName>
</protein>
<evidence type="ECO:0000256" key="9">
    <source>
        <dbReference type="ARBA" id="ARBA00022692"/>
    </source>
</evidence>
<evidence type="ECO:0000256" key="4">
    <source>
        <dbReference type="ARBA" id="ARBA00012438"/>
    </source>
</evidence>
<dbReference type="Pfam" id="PF00989">
    <property type="entry name" value="PAS"/>
    <property type="match status" value="7"/>
</dbReference>
<dbReference type="EC" id="2.7.13.3" evidence="4"/>
<evidence type="ECO:0000256" key="13">
    <source>
        <dbReference type="ARBA" id="ARBA00023136"/>
    </source>
</evidence>
<evidence type="ECO:0000256" key="5">
    <source>
        <dbReference type="ARBA" id="ARBA00022475"/>
    </source>
</evidence>
<dbReference type="CDD" id="cd00082">
    <property type="entry name" value="HisKA"/>
    <property type="match status" value="1"/>
</dbReference>
<feature type="region of interest" description="Disordered" evidence="17">
    <location>
        <begin position="1654"/>
        <end position="1676"/>
    </location>
</feature>
<evidence type="ECO:0000259" key="19">
    <source>
        <dbReference type="PROSITE" id="PS50110"/>
    </source>
</evidence>
<feature type="domain" description="PAS" evidence="20">
    <location>
        <begin position="321"/>
        <end position="392"/>
    </location>
</feature>
<feature type="modified residue" description="4-aspartylphosphate" evidence="16">
    <location>
        <position position="1288"/>
    </location>
</feature>
<feature type="compositionally biased region" description="Low complexity" evidence="17">
    <location>
        <begin position="2498"/>
        <end position="2521"/>
    </location>
</feature>
<feature type="compositionally biased region" description="Basic and acidic residues" evidence="17">
    <location>
        <begin position="1848"/>
        <end position="1866"/>
    </location>
</feature>
<dbReference type="CDD" id="cd17546">
    <property type="entry name" value="REC_hyHK_CKI1_RcsC-like"/>
    <property type="match status" value="1"/>
</dbReference>
<dbReference type="SUPFAM" id="SSF55785">
    <property type="entry name" value="PYP-like sensor domain (PAS domain)"/>
    <property type="match status" value="7"/>
</dbReference>
<evidence type="ECO:0000256" key="3">
    <source>
        <dbReference type="ARBA" id="ARBA00011738"/>
    </source>
</evidence>
<feature type="domain" description="PAC" evidence="21">
    <location>
        <begin position="904"/>
        <end position="956"/>
    </location>
</feature>
<dbReference type="GO" id="GO:0006355">
    <property type="term" value="P:regulation of DNA-templated transcription"/>
    <property type="evidence" value="ECO:0007669"/>
    <property type="project" value="InterPro"/>
</dbReference>
<feature type="domain" description="PAC" evidence="21">
    <location>
        <begin position="268"/>
        <end position="320"/>
    </location>
</feature>
<feature type="domain" description="PAS" evidence="20">
    <location>
        <begin position="575"/>
        <end position="646"/>
    </location>
</feature>
<dbReference type="InterPro" id="IPR036097">
    <property type="entry name" value="HisK_dim/P_sf"/>
</dbReference>
<keyword evidence="13" id="KW-0472">Membrane</keyword>
<feature type="domain" description="PAS" evidence="20">
    <location>
        <begin position="448"/>
        <end position="519"/>
    </location>
</feature>
<feature type="domain" description="PAS" evidence="20">
    <location>
        <begin position="829"/>
        <end position="901"/>
    </location>
</feature>
<dbReference type="SMART" id="SM00448">
    <property type="entry name" value="REC"/>
    <property type="match status" value="1"/>
</dbReference>
<keyword evidence="14" id="KW-0675">Receptor</keyword>
<feature type="region of interest" description="Disordered" evidence="17">
    <location>
        <begin position="1802"/>
        <end position="1869"/>
    </location>
</feature>
<evidence type="ECO:0000256" key="14">
    <source>
        <dbReference type="ARBA" id="ARBA00023170"/>
    </source>
</evidence>
<keyword evidence="7 16" id="KW-0597">Phosphoprotein</keyword>
<dbReference type="EMBL" id="JWZX01002184">
    <property type="protein sequence ID" value="KOO30661.1"/>
    <property type="molecule type" value="Genomic_DNA"/>
</dbReference>
<feature type="domain" description="PAC" evidence="21">
    <location>
        <begin position="13"/>
        <end position="66"/>
    </location>
</feature>
<feature type="domain" description="PAS" evidence="20">
    <location>
        <begin position="194"/>
        <end position="265"/>
    </location>
</feature>
<dbReference type="FunFam" id="3.30.565.10:FF:000010">
    <property type="entry name" value="Sensor histidine kinase RcsC"/>
    <property type="match status" value="1"/>
</dbReference>
<dbReference type="InterPro" id="IPR036641">
    <property type="entry name" value="HPT_dom_sf"/>
</dbReference>
<dbReference type="Gene3D" id="3.30.450.20">
    <property type="entry name" value="PAS domain"/>
    <property type="match status" value="7"/>
</dbReference>
<dbReference type="PRINTS" id="PR01033">
    <property type="entry name" value="PHYTOCHROME"/>
</dbReference>
<accession>A0A0M0JVF0</accession>
<dbReference type="InterPro" id="IPR036890">
    <property type="entry name" value="HATPase_C_sf"/>
</dbReference>
<feature type="compositionally biased region" description="Low complexity" evidence="17">
    <location>
        <begin position="1511"/>
        <end position="1526"/>
    </location>
</feature>
<dbReference type="PROSITE" id="PS50894">
    <property type="entry name" value="HPT"/>
    <property type="match status" value="2"/>
</dbReference>
<feature type="modified residue" description="Phosphohistidine" evidence="15">
    <location>
        <position position="1751"/>
    </location>
</feature>
<evidence type="ECO:0000256" key="1">
    <source>
        <dbReference type="ARBA" id="ARBA00000085"/>
    </source>
</evidence>
<evidence type="ECO:0000259" key="20">
    <source>
        <dbReference type="PROSITE" id="PS50112"/>
    </source>
</evidence>
<feature type="region of interest" description="Disordered" evidence="17">
    <location>
        <begin position="2484"/>
        <end position="2577"/>
    </location>
</feature>
<sequence>EVLQNALLGVQTDNYQLPLFTKDRKRVELLLNAATRCDASGDKIVGVVGVGQDITKLSQAKAEMSQVASDLKMLIETANAPIFGIDANGRVNEWNRKAAEITGYPHDEVVGRSLVEDFITPEFQDSVNEVLQNALQGTETDNFEFPLYTKDGKRVYVLLNASSRRDNSNKIVGVVGVGQDITARKTMSDELQVVATDLRALIENANAPIIGTDEHGRVNEWNRKAADITGYKKEEVTGRYLVRDFIIDEYKVAVHGVLKKAMQGLETDNFEFPFITKSGHRVEVLLNATTRRDTTGKTLGVVGVGQDITELKAGKAELQRVANDLTLLIDTANAPIFGIDAKGHVNEWNRKMAAITGFAKEEVIGRDLVEEFIRDDFRSSVKEVLQNALLGVQTDNYQLPLFTKDHKRVELLLNAATRCDASGTIVGVVGVGQDITEINKSQKELSRVANDLTLLIDTANAPIFGIDSNGLVNEWNRKAVEITGFAKDEVFGQDLVRKFITAEFQESVQEVLQKALAGEETANFEFPLYTKDGRRVEVLLNAAARRNAAGLTVGVVGVGQDITEISRSQSEMQRIANDLTLLIDTANAPIFGIDANGLVNEWNRKAAEITGYTKEEVIGQDLVRKFITAEFQESVNEVLQNALLGRETANFEFPLYTIRGDPVDILLNAATRRGPDNEIVGVVGVGQNITELKQEKLEMSRIAQDLMRLIDYANAPIFGIDTKGRVNEWNRKSVEITGYRREDVIGKNLVQDFITPDYQASVKEVLDNALQGKGTDNFEFPLYSRDGRKVEVLLNATTRVDATNTPIGVIGVGQDITERKTAEQEVSRLAMDLERLIDSANAPILGVDRDGRISEWNQNMSDLSGYSKSAVLGIPLATCDFIDVENRTSVGDVLARALEGVDCRNLEFSINSKDGRRVELLLNAATRRDAQGSIVGVVGVGQDITEKKYMEKAEINAAKMRASNDAKGNFLASMSHEMRTPLNGVLGMLQLAMSYELPQEVRKNVQNAYMSGEHLLNLVNDILDVSKIEAGKLELEMKPFSVTEVYRAAMGIVRPQAAAKGLIMELEIAQDLPLYARGDQQRIRQVLLNLLYNAVKFTVRGSVTLSVGVKETTPTHYCLTTSVSDTGIGMDEPSQKKLFGMFIKIKDARVRNPLGVGLGLAICKQLVELMGGSIWVESEYGTGSSFSFTLKVERADAESDIQMVEEEMLSQHSLDVGEADMQPATILVAEDNEFNMEVVKTMLQSMGHTVDIVWDGSECLDCLFDSGGQPMLHAQFPSRLKYDLIFMDCNMPVMDGYEACRLIRKSEAQFGLAPVPIVALTAYAMPGDRDKCLDNGMTDYLTKPMSKQALRKMVSRYAPVGQQTDATRTTPISGRSSLNDTPKQSSRSMMIPAVYPGSRGVVNYVPVKTPLSTGMEVGQPRAPSTSTSSAFRVRGDGTSGASPLSPRSSGRRASKEGVPRLASVVARDSERGARPSRDRRDLTERNSSENGQELQSTMHRRRIEGQSGTNSSYEVPSASSSSDGSGPKLAEAVESYVGLAQGCAVSAAGSNHMAKGGATGAVLSSTRASTQREPSLEPSMLLMTRLKNTLAKVHVAVRLSDTKALKEAATAARLIAGFLGAAPLQEALAELLAIRPDETLERIRPLVEAVEREAGRLPDAPLPDAPLPDAPPEERKGGVRLVPELCASPMASTKPIESVLDYKRALAQLGGDETLMRRMLLHFISYSRSIPSKLISAASSGAFDVVRREAHSLKGSASFIGATVVPELAEKLQLAAGEADLRQVSSLIGELGHALDMLRRDAERHASPQDAHYSACAQDESSTAHHDAHGQSEAEVERRANTSSRQQRRSESSGDSQLSRDARSTDGDVEEAVAAETRILSDDTCAGPTVDMSVRVDIEDEPTRELMQGGHLAKMASLLEALFIAADVDGLSSDAFLSAAERMHACVLLSAAEHDVLLSDGFELLRLLHLLPKDLAHVTDVDAVLRRLALHVEARDWPERRESLQGSNDLALRMYCDDPGVLERMKATFASQAVDLLGRVSESVANGNLRRAGLEAHSLRGMAMYIGNPQIAAAALTLETAATSGVADGALVTALLQRLRHEVLTVCQSEPATASAQGDERRFTSLSQLRVEHLINILARRSIGYVMERLTHAAVRLDVDGMKAAALALKQMSLCHGPFFDLLAIAAYRLQQASATGSARRALMHLAPVAEAAAHTTQLLMLEAAQPPLVCSLREPGGGGVSFFSHVIGEMAGEMGTGTSRGSNGSNGANSASTLTGMASALLSHSGLHVPPVDAQAGAETFSGDALVLARAMTSFVQLVPPWLRSTEYALERLQLLLLRSEAWVLKTTAGLIGAHRLAALAHGLQLAVDDLEPPEALHKRLLLIRSELRLVLAHAAQPEPQQMISPPAPPNTATETISAPRNMPVVARNLVPVGVRREPGHLDGVHVNDDEDAFLSDAAARIALAPARREHPTSQPVAPLAPHAMVASAHSTTSAEPSGTPSAAPGTPSAAPGTPSSVPSLLSLNGQATPHPNGQATPHLNGQATPHPNGQATPGSRGPWSVHGGARQSGGSPLVCPTPAGAIRGVTERALRYLIDATYDACDAALGEGAYVGQTVVSETGQTIEMEPSGDLVTAIETSRAAAAMIEGLLMRASQRRASLGAQVLS</sequence>
<dbReference type="InterPro" id="IPR011006">
    <property type="entry name" value="CheY-like_superfamily"/>
</dbReference>
<feature type="domain" description="PAC" evidence="21">
    <location>
        <begin position="522"/>
        <end position="574"/>
    </location>
</feature>
<evidence type="ECO:0000256" key="6">
    <source>
        <dbReference type="ARBA" id="ARBA00022519"/>
    </source>
</evidence>
<dbReference type="Proteomes" id="UP000037460">
    <property type="component" value="Unassembled WGS sequence"/>
</dbReference>
<comment type="caution">
    <text evidence="23">The sequence shown here is derived from an EMBL/GenBank/DDBJ whole genome shotgun (WGS) entry which is preliminary data.</text>
</comment>
<dbReference type="Gene3D" id="3.40.50.2300">
    <property type="match status" value="1"/>
</dbReference>
<dbReference type="Pfam" id="PF01627">
    <property type="entry name" value="Hpt"/>
    <property type="match status" value="2"/>
</dbReference>
<dbReference type="GO" id="GO:0009927">
    <property type="term" value="F:histidine phosphotransfer kinase activity"/>
    <property type="evidence" value="ECO:0007669"/>
    <property type="project" value="TreeGrafter"/>
</dbReference>
<keyword evidence="11" id="KW-0547">Nucleotide-binding</keyword>
<evidence type="ECO:0000256" key="10">
    <source>
        <dbReference type="ARBA" id="ARBA00022777"/>
    </source>
</evidence>
<dbReference type="InterPro" id="IPR000014">
    <property type="entry name" value="PAS"/>
</dbReference>
<evidence type="ECO:0000256" key="17">
    <source>
        <dbReference type="SAM" id="MobiDB-lite"/>
    </source>
</evidence>
<dbReference type="InterPro" id="IPR013767">
    <property type="entry name" value="PAS_fold"/>
</dbReference>
<dbReference type="InterPro" id="IPR003661">
    <property type="entry name" value="HisK_dim/P_dom"/>
</dbReference>
<dbReference type="SMART" id="SM00388">
    <property type="entry name" value="HisKA"/>
    <property type="match status" value="1"/>
</dbReference>
<feature type="compositionally biased region" description="Pro residues" evidence="17">
    <location>
        <begin position="1660"/>
        <end position="1670"/>
    </location>
</feature>
<feature type="domain" description="PAS" evidence="20">
    <location>
        <begin position="702"/>
        <end position="773"/>
    </location>
</feature>
<feature type="domain" description="PAC" evidence="21">
    <location>
        <begin position="141"/>
        <end position="193"/>
    </location>
</feature>
<dbReference type="CDD" id="cd00088">
    <property type="entry name" value="HPT"/>
    <property type="match status" value="1"/>
</dbReference>
<evidence type="ECO:0000259" key="18">
    <source>
        <dbReference type="PROSITE" id="PS50109"/>
    </source>
</evidence>
<dbReference type="OrthoDB" id="10266508at2759"/>
<feature type="compositionally biased region" description="Basic and acidic residues" evidence="17">
    <location>
        <begin position="1822"/>
        <end position="1840"/>
    </location>
</feature>
<feature type="compositionally biased region" description="Polar residues" evidence="17">
    <location>
        <begin position="1488"/>
        <end position="1497"/>
    </location>
</feature>
<feature type="compositionally biased region" description="Polar residues" evidence="17">
    <location>
        <begin position="2523"/>
        <end position="2555"/>
    </location>
</feature>
<dbReference type="InterPro" id="IPR001789">
    <property type="entry name" value="Sig_transdc_resp-reg_receiver"/>
</dbReference>
<feature type="compositionally biased region" description="Polar residues" evidence="17">
    <location>
        <begin position="1361"/>
        <end position="1388"/>
    </location>
</feature>
<evidence type="ECO:0000259" key="21">
    <source>
        <dbReference type="PROSITE" id="PS50113"/>
    </source>
</evidence>
<dbReference type="NCBIfam" id="TIGR00229">
    <property type="entry name" value="sensory_box"/>
    <property type="match status" value="7"/>
</dbReference>
<feature type="compositionally biased region" description="Basic and acidic residues" evidence="17">
    <location>
        <begin position="1467"/>
        <end position="1487"/>
    </location>
</feature>
<dbReference type="GO" id="GO:0000155">
    <property type="term" value="F:phosphorelay sensor kinase activity"/>
    <property type="evidence" value="ECO:0007669"/>
    <property type="project" value="InterPro"/>
</dbReference>
<dbReference type="InterPro" id="IPR000700">
    <property type="entry name" value="PAS-assoc_C"/>
</dbReference>
<feature type="region of interest" description="Disordered" evidence="17">
    <location>
        <begin position="1357"/>
        <end position="1388"/>
    </location>
</feature>
<keyword evidence="24" id="KW-1185">Reference proteome</keyword>
<dbReference type="SMART" id="SM00387">
    <property type="entry name" value="HATPase_c"/>
    <property type="match status" value="1"/>
</dbReference>
<evidence type="ECO:0000256" key="11">
    <source>
        <dbReference type="ARBA" id="ARBA00022840"/>
    </source>
</evidence>
<dbReference type="PROSITE" id="PS50110">
    <property type="entry name" value="RESPONSE_REGULATORY"/>
    <property type="match status" value="1"/>
</dbReference>
<dbReference type="Gene3D" id="3.30.565.10">
    <property type="entry name" value="Histidine kinase-like ATPase, C-terminal domain"/>
    <property type="match status" value="1"/>
</dbReference>
<dbReference type="GO" id="GO:0005886">
    <property type="term" value="C:plasma membrane"/>
    <property type="evidence" value="ECO:0007669"/>
    <property type="project" value="UniProtKB-SubCell"/>
</dbReference>
<keyword evidence="8" id="KW-0808">Transferase</keyword>
<dbReference type="Pfam" id="PF00512">
    <property type="entry name" value="HisKA"/>
    <property type="match status" value="1"/>
</dbReference>
<evidence type="ECO:0000259" key="22">
    <source>
        <dbReference type="PROSITE" id="PS50894"/>
    </source>
</evidence>
<dbReference type="SMART" id="SM00073">
    <property type="entry name" value="HPT"/>
    <property type="match status" value="1"/>
</dbReference>
<feature type="domain" description="PAC" evidence="21">
    <location>
        <begin position="395"/>
        <end position="447"/>
    </location>
</feature>
<evidence type="ECO:0000256" key="12">
    <source>
        <dbReference type="ARBA" id="ARBA00022989"/>
    </source>
</evidence>
<gene>
    <name evidence="23" type="ORF">Ctob_005827</name>
</gene>
<dbReference type="Gene3D" id="1.10.287.130">
    <property type="match status" value="1"/>
</dbReference>
<feature type="domain" description="Histidine kinase" evidence="18">
    <location>
        <begin position="973"/>
        <end position="1194"/>
    </location>
</feature>
<dbReference type="CDD" id="cd16922">
    <property type="entry name" value="HATPase_EvgS-ArcB-TorS-like"/>
    <property type="match status" value="1"/>
</dbReference>
<dbReference type="CDD" id="cd00130">
    <property type="entry name" value="PAS"/>
    <property type="match status" value="7"/>
</dbReference>
<dbReference type="InterPro" id="IPR001610">
    <property type="entry name" value="PAC"/>
</dbReference>
<proteinExistence type="predicted"/>
<dbReference type="InterPro" id="IPR001294">
    <property type="entry name" value="Phytochrome"/>
</dbReference>
<comment type="catalytic activity">
    <reaction evidence="1">
        <text>ATP + protein L-histidine = ADP + protein N-phospho-L-histidine.</text>
        <dbReference type="EC" id="2.7.13.3"/>
    </reaction>
</comment>
<dbReference type="Pfam" id="PF00072">
    <property type="entry name" value="Response_reg"/>
    <property type="match status" value="1"/>
</dbReference>
<dbReference type="SUPFAM" id="SSF55874">
    <property type="entry name" value="ATPase domain of HSP90 chaperone/DNA topoisomerase II/histidine kinase"/>
    <property type="match status" value="1"/>
</dbReference>
<organism evidence="23 24">
    <name type="scientific">Chrysochromulina tobinii</name>
    <dbReference type="NCBI Taxonomy" id="1460289"/>
    <lineage>
        <taxon>Eukaryota</taxon>
        <taxon>Haptista</taxon>
        <taxon>Haptophyta</taxon>
        <taxon>Prymnesiophyceae</taxon>
        <taxon>Prymnesiales</taxon>
        <taxon>Chrysochromulinaceae</taxon>
        <taxon>Chrysochromulina</taxon>
    </lineage>
</organism>
<feature type="domain" description="PAC" evidence="21">
    <location>
        <begin position="776"/>
        <end position="828"/>
    </location>
</feature>
<keyword evidence="11" id="KW-0067">ATP-binding</keyword>
<keyword evidence="6" id="KW-0997">Cell inner membrane</keyword>
<dbReference type="InterPro" id="IPR003594">
    <property type="entry name" value="HATPase_dom"/>
</dbReference>
<comment type="subunit">
    <text evidence="3">Homodimer.</text>
</comment>
<feature type="domain" description="HPt" evidence="22">
    <location>
        <begin position="1712"/>
        <end position="1812"/>
    </location>
</feature>
<feature type="non-terminal residue" evidence="23">
    <location>
        <position position="1"/>
    </location>
</feature>
<dbReference type="PANTHER" id="PTHR43047">
    <property type="entry name" value="TWO-COMPONENT HISTIDINE PROTEIN KINASE"/>
    <property type="match status" value="1"/>
</dbReference>
<evidence type="ECO:0000256" key="15">
    <source>
        <dbReference type="PROSITE-ProRule" id="PRU00110"/>
    </source>
</evidence>
<keyword evidence="5" id="KW-1003">Cell membrane</keyword>
<dbReference type="Pfam" id="PF02518">
    <property type="entry name" value="HATPase_c"/>
    <property type="match status" value="1"/>
</dbReference>
<dbReference type="Gene3D" id="1.20.120.160">
    <property type="entry name" value="HPT domain"/>
    <property type="match status" value="3"/>
</dbReference>
<dbReference type="InterPro" id="IPR008207">
    <property type="entry name" value="Sig_transdc_His_kin_Hpt_dom"/>
</dbReference>
<feature type="domain" description="Response regulatory" evidence="19">
    <location>
        <begin position="1225"/>
        <end position="1358"/>
    </location>
</feature>
<comment type="subcellular location">
    <subcellularLocation>
        <location evidence="2">Cell inner membrane</location>
        <topology evidence="2">Multi-pass membrane protein</topology>
    </subcellularLocation>
</comment>